<evidence type="ECO:0000259" key="2">
    <source>
        <dbReference type="Pfam" id="PF03886"/>
    </source>
</evidence>
<evidence type="ECO:0000313" key="4">
    <source>
        <dbReference type="Proteomes" id="UP000244817"/>
    </source>
</evidence>
<dbReference type="EMBL" id="QCYG01000005">
    <property type="protein sequence ID" value="PVA06646.1"/>
    <property type="molecule type" value="Genomic_DNA"/>
</dbReference>
<evidence type="ECO:0000256" key="1">
    <source>
        <dbReference type="SAM" id="SignalP"/>
    </source>
</evidence>
<reference evidence="3 4" key="1">
    <citation type="submission" date="2018-04" db="EMBL/GenBank/DDBJ databases">
        <title>Pelagivirga bohaiensis gen. nov., sp. nov., a bacterium isolated from the Bohai Sea.</title>
        <authorList>
            <person name="Ji X."/>
        </authorList>
    </citation>
    <scope>NUCLEOTIDE SEQUENCE [LARGE SCALE GENOMIC DNA]</scope>
    <source>
        <strain evidence="3 4">BH-SD16</strain>
    </source>
</reference>
<keyword evidence="1" id="KW-0732">Signal</keyword>
<dbReference type="Proteomes" id="UP000244817">
    <property type="component" value="Unassembled WGS sequence"/>
</dbReference>
<dbReference type="SUPFAM" id="SSF159594">
    <property type="entry name" value="XCC0632-like"/>
    <property type="match status" value="1"/>
</dbReference>
<dbReference type="InterPro" id="IPR005586">
    <property type="entry name" value="ABC_trans_aux"/>
</dbReference>
<feature type="signal peptide" evidence="1">
    <location>
        <begin position="1"/>
        <end position="20"/>
    </location>
</feature>
<feature type="domain" description="ABC-type transport auxiliary lipoprotein component" evidence="2">
    <location>
        <begin position="38"/>
        <end position="196"/>
    </location>
</feature>
<name>A0A2T7FWV3_9RHOB</name>
<accession>A0A2T7FWV3</accession>
<evidence type="ECO:0000313" key="3">
    <source>
        <dbReference type="EMBL" id="PVA06646.1"/>
    </source>
</evidence>
<proteinExistence type="predicted"/>
<organism evidence="3 4">
    <name type="scientific">Thalassorhabdomicrobium marinisediminis</name>
    <dbReference type="NCBI Taxonomy" id="2170577"/>
    <lineage>
        <taxon>Bacteria</taxon>
        <taxon>Pseudomonadati</taxon>
        <taxon>Pseudomonadota</taxon>
        <taxon>Alphaproteobacteria</taxon>
        <taxon>Rhodobacterales</taxon>
        <taxon>Paracoccaceae</taxon>
        <taxon>Thalassorhabdomicrobium</taxon>
    </lineage>
</organism>
<keyword evidence="4" id="KW-1185">Reference proteome</keyword>
<comment type="caution">
    <text evidence="3">The sequence shown here is derived from an EMBL/GenBank/DDBJ whole genome shotgun (WGS) entry which is preliminary data.</text>
</comment>
<feature type="chain" id="PRO_5015606301" description="ABC-type transport auxiliary lipoprotein component domain-containing protein" evidence="1">
    <location>
        <begin position="21"/>
        <end position="209"/>
    </location>
</feature>
<dbReference type="RefSeq" id="WP_108640804.1">
    <property type="nucleotide sequence ID" value="NZ_QCYG01000005.1"/>
</dbReference>
<dbReference type="Pfam" id="PF03886">
    <property type="entry name" value="ABC_trans_aux"/>
    <property type="match status" value="1"/>
</dbReference>
<gene>
    <name evidence="3" type="ORF">DC363_08940</name>
</gene>
<dbReference type="Gene3D" id="3.40.50.10610">
    <property type="entry name" value="ABC-type transport auxiliary lipoprotein component"/>
    <property type="match status" value="1"/>
</dbReference>
<dbReference type="OrthoDB" id="9808689at2"/>
<protein>
    <recommendedName>
        <fullName evidence="2">ABC-type transport auxiliary lipoprotein component domain-containing protein</fullName>
    </recommendedName>
</protein>
<dbReference type="AlphaFoldDB" id="A0A2T7FWV3"/>
<sequence>MPLPALLRRLGLAATLPLLAGCSALGALNDVSTPLGVYELRAPDTLPTARRTAAHDIIVEVPTTSGVLETDRILIRPDPLQAQYLPNVRWGDEAPLMLQTLLLRSLEGTDGFRYVGRRPLSGRGDYALLTELVDFHAEPSPTGPEATVRLRMTSRLVREADARVVSTRTFTATAPAASTETPALIAAFDQASDAVMVDFSQWVLATVGG</sequence>